<dbReference type="SMART" id="SM00535">
    <property type="entry name" value="RIBOc"/>
    <property type="match status" value="1"/>
</dbReference>
<evidence type="ECO:0000313" key="3">
    <source>
        <dbReference type="EMBL" id="SGZ57261.1"/>
    </source>
</evidence>
<feature type="domain" description="RNase III" evidence="2">
    <location>
        <begin position="181"/>
        <end position="274"/>
    </location>
</feature>
<evidence type="ECO:0000259" key="2">
    <source>
        <dbReference type="PROSITE" id="PS50142"/>
    </source>
</evidence>
<dbReference type="GO" id="GO:0004525">
    <property type="term" value="F:ribonuclease III activity"/>
    <property type="evidence" value="ECO:0007669"/>
    <property type="project" value="InterPro"/>
</dbReference>
<name>A0A1L0GM84_9ASCO</name>
<feature type="compositionally biased region" description="Basic and acidic residues" evidence="1">
    <location>
        <begin position="127"/>
        <end position="142"/>
    </location>
</feature>
<dbReference type="InterPro" id="IPR036389">
    <property type="entry name" value="RNase_III_sf"/>
</dbReference>
<feature type="region of interest" description="Disordered" evidence="1">
    <location>
        <begin position="402"/>
        <end position="572"/>
    </location>
</feature>
<organism evidence="3 4">
    <name type="scientific">Sungouiella intermedia</name>
    <dbReference type="NCBI Taxonomy" id="45354"/>
    <lineage>
        <taxon>Eukaryota</taxon>
        <taxon>Fungi</taxon>
        <taxon>Dikarya</taxon>
        <taxon>Ascomycota</taxon>
        <taxon>Saccharomycotina</taxon>
        <taxon>Pichiomycetes</taxon>
        <taxon>Metschnikowiaceae</taxon>
        <taxon>Sungouiella</taxon>
    </lineage>
</organism>
<dbReference type="Pfam" id="PF18497">
    <property type="entry name" value="RNase_3_N"/>
    <property type="match status" value="1"/>
</dbReference>
<dbReference type="InterPro" id="IPR000999">
    <property type="entry name" value="RNase_III_dom"/>
</dbReference>
<dbReference type="GO" id="GO:0006396">
    <property type="term" value="P:RNA processing"/>
    <property type="evidence" value="ECO:0007669"/>
    <property type="project" value="InterPro"/>
</dbReference>
<protein>
    <submittedName>
        <fullName evidence="3">CIC11C00000003114</fullName>
    </submittedName>
</protein>
<feature type="compositionally biased region" description="Acidic residues" evidence="1">
    <location>
        <begin position="421"/>
        <end position="437"/>
    </location>
</feature>
<dbReference type="PROSITE" id="PS50142">
    <property type="entry name" value="RNASE_3_2"/>
    <property type="match status" value="1"/>
</dbReference>
<reference evidence="4" key="1">
    <citation type="submission" date="2016-10" db="EMBL/GenBank/DDBJ databases">
        <authorList>
            <person name="Geijer C."/>
            <person name="Jareborg N."/>
            <person name="Dainat J."/>
        </authorList>
    </citation>
    <scope>NUCLEOTIDE SEQUENCE [LARGE SCALE GENOMIC DNA]</scope>
    <source>
        <strain evidence="4">PYCC 4715</strain>
    </source>
</reference>
<evidence type="ECO:0000313" key="4">
    <source>
        <dbReference type="Proteomes" id="UP000182259"/>
    </source>
</evidence>
<dbReference type="Gene3D" id="1.10.1520.10">
    <property type="entry name" value="Ribonuclease III domain"/>
    <property type="match status" value="1"/>
</dbReference>
<sequence length="572" mass="63642">MASDDFLTWCDDLHQVKGNISQLQATLNHVLNKAPSVAQYKHLDKVYSQGAAEAADQPLMEKLHTSLQSPQVKVAVRIKSLFDRGYLPFLKTLTKINFKSPKVDRYVGYLLDYQPSRKDIKAIGPEDPPKKHDKSAVGDDHAPYPPSLPPLENSLLLRLVLTDKSLRQPSDYLELETDDGHHDFNNNHNRKLSLHGARLLDMALLDVLDETFPKAHEDDLEYLRYKLTNGHLLANLSYCYNFPESVMHNVSKELASKEKLSIFKNVFLAYLGAMSKSDYSYDEIKMWVGKLYGPVISRLHEESSQQGKLRNPYEIANAEFRFLVDRDSGFLSSGRKKINYEFEFNSEESPLTCQLSVGDIKLGIGIGVSYVEAKKKAMFATFEDKELRMKFFEYLLEHYASGESKENNKPETTTQQNLAEGGDDMQDDNEENEDQEIEIAYNEQSTQSKADDPEESDDEAYSPVLNGEDGIDLAPEVTQPPSTSTEALAGFETASSTTFAPTAPTAPTTAATTATTTAPTTNSVSSTSTSASPSTAPTAPTPSPSSESYARMPLPYGVLPPIPNLKKRGPRR</sequence>
<dbReference type="EMBL" id="LT635768">
    <property type="protein sequence ID" value="SGZ57261.1"/>
    <property type="molecule type" value="Genomic_DNA"/>
</dbReference>
<dbReference type="InterPro" id="IPR040540">
    <property type="entry name" value="RNase_3_N"/>
</dbReference>
<evidence type="ECO:0000256" key="1">
    <source>
        <dbReference type="SAM" id="MobiDB-lite"/>
    </source>
</evidence>
<feature type="region of interest" description="Disordered" evidence="1">
    <location>
        <begin position="120"/>
        <end position="147"/>
    </location>
</feature>
<dbReference type="Proteomes" id="UP000182259">
    <property type="component" value="Chromosome V"/>
</dbReference>
<gene>
    <name evidence="3" type="ORF">SAMEA4029009_CIC11G00000003114</name>
</gene>
<accession>A0A1L0GM84</accession>
<feature type="compositionally biased region" description="Low complexity" evidence="1">
    <location>
        <begin position="493"/>
        <end position="538"/>
    </location>
</feature>
<proteinExistence type="predicted"/>
<dbReference type="SUPFAM" id="SSF69065">
    <property type="entry name" value="RNase III domain-like"/>
    <property type="match status" value="1"/>
</dbReference>
<dbReference type="AlphaFoldDB" id="A0A1L0GM84"/>